<comment type="subcellular location">
    <subcellularLocation>
        <location evidence="1 7">Cytoplasm</location>
    </subcellularLocation>
</comment>
<dbReference type="GO" id="GO:0003677">
    <property type="term" value="F:DNA binding"/>
    <property type="evidence" value="ECO:0007669"/>
    <property type="project" value="UniProtKB-UniRule"/>
</dbReference>
<dbReference type="Gene3D" id="1.20.1060.20">
    <property type="match status" value="1"/>
</dbReference>
<dbReference type="Pfam" id="PF02463">
    <property type="entry name" value="SMC_N"/>
    <property type="match status" value="1"/>
</dbReference>
<evidence type="ECO:0000256" key="6">
    <source>
        <dbReference type="ARBA" id="ARBA00023125"/>
    </source>
</evidence>
<evidence type="ECO:0000259" key="9">
    <source>
        <dbReference type="Pfam" id="PF02463"/>
    </source>
</evidence>
<evidence type="ECO:0000256" key="2">
    <source>
        <dbReference type="ARBA" id="ARBA00022490"/>
    </source>
</evidence>
<comment type="subunit">
    <text evidence="7">Homodimer.</text>
</comment>
<dbReference type="Pfam" id="PF06470">
    <property type="entry name" value="SMC_hinge"/>
    <property type="match status" value="1"/>
</dbReference>
<feature type="coiled-coil region" evidence="7">
    <location>
        <begin position="659"/>
        <end position="895"/>
    </location>
</feature>
<dbReference type="GO" id="GO:0006260">
    <property type="term" value="P:DNA replication"/>
    <property type="evidence" value="ECO:0007669"/>
    <property type="project" value="UniProtKB-UniRule"/>
</dbReference>
<gene>
    <name evidence="7" type="primary">smc</name>
    <name evidence="11" type="ORF">BITS_0327</name>
</gene>
<dbReference type="NCBIfam" id="TIGR02168">
    <property type="entry name" value="SMC_prok_B"/>
    <property type="match status" value="1"/>
</dbReference>
<dbReference type="AlphaFoldDB" id="A0A087EJR4"/>
<evidence type="ECO:0000256" key="1">
    <source>
        <dbReference type="ARBA" id="ARBA00004496"/>
    </source>
</evidence>
<feature type="region of interest" description="Disordered" evidence="8">
    <location>
        <begin position="428"/>
        <end position="449"/>
    </location>
</feature>
<organism evidence="11 12">
    <name type="scientific">Bifidobacterium tsurumiense</name>
    <dbReference type="NCBI Taxonomy" id="356829"/>
    <lineage>
        <taxon>Bacteria</taxon>
        <taxon>Bacillati</taxon>
        <taxon>Actinomycetota</taxon>
        <taxon>Actinomycetes</taxon>
        <taxon>Bifidobacteriales</taxon>
        <taxon>Bifidobacteriaceae</taxon>
        <taxon>Bifidobacterium</taxon>
    </lineage>
</organism>
<dbReference type="HAMAP" id="MF_01894">
    <property type="entry name" value="Smc_prok"/>
    <property type="match status" value="1"/>
</dbReference>
<feature type="binding site" evidence="7">
    <location>
        <begin position="32"/>
        <end position="39"/>
    </location>
    <ligand>
        <name>ATP</name>
        <dbReference type="ChEBI" id="CHEBI:30616"/>
    </ligand>
</feature>
<keyword evidence="5 7" id="KW-0175">Coiled coil</keyword>
<dbReference type="GO" id="GO:0007062">
    <property type="term" value="P:sister chromatid cohesion"/>
    <property type="evidence" value="ECO:0007669"/>
    <property type="project" value="InterPro"/>
</dbReference>
<dbReference type="InterPro" id="IPR010935">
    <property type="entry name" value="SMC_hinge"/>
</dbReference>
<dbReference type="GO" id="GO:0005737">
    <property type="term" value="C:cytoplasm"/>
    <property type="evidence" value="ECO:0007669"/>
    <property type="project" value="UniProtKB-SubCell"/>
</dbReference>
<comment type="domain">
    <text evidence="7">Contains large globular domains required for ATP hydrolysis at each terminus and a third globular domain forming a flexible hinge near the middle of the molecule. These domains are separated by coiled-coil structures.</text>
</comment>
<dbReference type="SUPFAM" id="SSF75553">
    <property type="entry name" value="Smc hinge domain"/>
    <property type="match status" value="1"/>
</dbReference>
<dbReference type="RefSeq" id="WP_026643001.1">
    <property type="nucleotide sequence ID" value="NZ_JAXEUP010000003.1"/>
</dbReference>
<dbReference type="GO" id="GO:0030261">
    <property type="term" value="P:chromosome condensation"/>
    <property type="evidence" value="ECO:0007669"/>
    <property type="project" value="InterPro"/>
</dbReference>
<sequence length="1223" mass="137005">MHLKELTLRGFKSFASATTLRFEPGITAVVGPNGSGKSNIVDALTWVMGEQGAKNLRGTSMEDVIFAGTSTRPPLGRAQVSLTIDNSDHVLDIDYSEVTISRTIFRNGGSEYAINGTPCRLLDIQELLSDTGLGQQMHVIVGQGRLDAILRADPSGHRAFIEEAAGILKHRKRKERALRKLSNTESNLARLDDLLREIHRQLGPLRRQAAVARRADAIQVTVRDAQARLYADDASNSLNKREITRNKLGEVRAQLHARQQELTRIKLRIEEVEALTSQSNPHMAEINRMWQELTQIEERLRSLATLAQERSRSMLGQIVEHVGEDPDMLEQRAAELSKQRADQEEQVGKLRIAYDEATEYRADTEKKLASMRQTLTQLRTVAKQHDEQIASLKQLVSRKESAMQLASSRIEDYAHRQEQLAAQLQEARQRLERSEQESQQVHGNEDEALDTARQALGVRQDELEELERRHRDIESHIIALQAKADALNDTMSGRNASGDLQHDDHVHALGMLTDFVRVREGWEEAIAQALGAFSSAIVVQDQESMLYAVQRAHDERLGKAVMLHPLVQSHNTPDASQDDNTKLSAASLISANPHAQDKTLSDQVVLAVRSLVAHTACAQNRVQALAFVEQGSWDAAITQDGEIFRTAAAIGGSSLSQSNLALVARRDQALERIATLKQELQECDAQVSQATLSRDQARLEVDRCAQAKTEARIKAQQAAQHLRELKQRVQSLEKQIQEVETSGARVRDERSEHEHALEDLHNALQEAMASPEGHTDFEEMGERERDLQTKLDAAREKELTAKITWNDATKRVQSLERQSDLLKDQAKQARERRIRVDQLNRQRRQRSEHALRIAHDALQAAALVQRDIEEVVKRRERIQSELSGHDAQLKSLRSERNDMEPQVDQLVKQEHALDVERERLATVHGQLVQRVSDELGMGLEELVQEYGPDKPVPVLDDDGRPVELHPEDADPSEQGEATPDAPTNAEASDKMQYRTVPYVRAEQMRRLEKARKDLTALGKVNPLAAEEFESLQSRNQYLHDQRNDVAQSRDDLMQLIKDLDATMVEVFAKAFEDTAAAFQKVFATLFPGGTGRLRLENPDDLLTTGVLVEASPAGKRVKQLSLLSGGERSLTALALLFAIFTARPSPFYVMDEVEAALDDINLSRLLNALNELRKHAQLIIITHQQRTMSIADALYGITMRSDGVTAVVSQKLERSTDDDSTAV</sequence>
<accession>A0A087EJR4</accession>
<dbReference type="FunFam" id="3.40.50.300:FF:000901">
    <property type="entry name" value="Chromosome partition protein Smc"/>
    <property type="match status" value="1"/>
</dbReference>
<evidence type="ECO:0000256" key="3">
    <source>
        <dbReference type="ARBA" id="ARBA00022741"/>
    </source>
</evidence>
<dbReference type="InterPro" id="IPR036277">
    <property type="entry name" value="SMC_hinge_sf"/>
</dbReference>
<name>A0A087EJR4_9BIFI</name>
<evidence type="ECO:0000256" key="8">
    <source>
        <dbReference type="SAM" id="MobiDB-lite"/>
    </source>
</evidence>
<evidence type="ECO:0000256" key="7">
    <source>
        <dbReference type="HAMAP-Rule" id="MF_01894"/>
    </source>
</evidence>
<feature type="coiled-coil region" evidence="7">
    <location>
        <begin position="167"/>
        <end position="201"/>
    </location>
</feature>
<dbReference type="PANTHER" id="PTHR43977">
    <property type="entry name" value="STRUCTURAL MAINTENANCE OF CHROMOSOMES PROTEIN 3"/>
    <property type="match status" value="1"/>
</dbReference>
<evidence type="ECO:0000256" key="5">
    <source>
        <dbReference type="ARBA" id="ARBA00023054"/>
    </source>
</evidence>
<comment type="caution">
    <text evidence="11">The sequence shown here is derived from an EMBL/GenBank/DDBJ whole genome shotgun (WGS) entry which is preliminary data.</text>
</comment>
<evidence type="ECO:0000259" key="10">
    <source>
        <dbReference type="Pfam" id="PF06470"/>
    </source>
</evidence>
<dbReference type="GO" id="GO:0005524">
    <property type="term" value="F:ATP binding"/>
    <property type="evidence" value="ECO:0007669"/>
    <property type="project" value="UniProtKB-UniRule"/>
</dbReference>
<dbReference type="InterPro" id="IPR024704">
    <property type="entry name" value="SMC"/>
</dbReference>
<dbReference type="InterPro" id="IPR027417">
    <property type="entry name" value="P-loop_NTPase"/>
</dbReference>
<reference evidence="11 12" key="1">
    <citation type="submission" date="2014-03" db="EMBL/GenBank/DDBJ databases">
        <title>Genomics of Bifidobacteria.</title>
        <authorList>
            <person name="Ventura M."/>
            <person name="Milani C."/>
            <person name="Lugli G.A."/>
        </authorList>
    </citation>
    <scope>NUCLEOTIDE SEQUENCE [LARGE SCALE GENOMIC DNA]</scope>
    <source>
        <strain evidence="11 12">JCM 13495</strain>
    </source>
</reference>
<feature type="region of interest" description="Disordered" evidence="8">
    <location>
        <begin position="946"/>
        <end position="991"/>
    </location>
</feature>
<dbReference type="STRING" id="356829.BITS_0327"/>
<dbReference type="Gene3D" id="3.30.70.1620">
    <property type="match status" value="1"/>
</dbReference>
<dbReference type="GO" id="GO:0007059">
    <property type="term" value="P:chromosome segregation"/>
    <property type="evidence" value="ECO:0007669"/>
    <property type="project" value="UniProtKB-UniRule"/>
</dbReference>
<keyword evidence="2 7" id="KW-0963">Cytoplasm</keyword>
<keyword evidence="4 7" id="KW-0067">ATP-binding</keyword>
<dbReference type="Gene3D" id="3.40.50.300">
    <property type="entry name" value="P-loop containing nucleotide triphosphate hydrolases"/>
    <property type="match status" value="2"/>
</dbReference>
<dbReference type="EMBL" id="JGZU01000003">
    <property type="protein sequence ID" value="KFJ08015.1"/>
    <property type="molecule type" value="Genomic_DNA"/>
</dbReference>
<dbReference type="SUPFAM" id="SSF52540">
    <property type="entry name" value="P-loop containing nucleoside triphosphate hydrolases"/>
    <property type="match status" value="1"/>
</dbReference>
<keyword evidence="6 7" id="KW-0238">DNA-binding</keyword>
<dbReference type="Proteomes" id="UP000029080">
    <property type="component" value="Unassembled WGS sequence"/>
</dbReference>
<proteinExistence type="inferred from homology"/>
<feature type="domain" description="SMC hinge" evidence="10">
    <location>
        <begin position="509"/>
        <end position="594"/>
    </location>
</feature>
<dbReference type="FunFam" id="3.40.50.300:FF:000984">
    <property type="entry name" value="Chromosome partition protein Smc"/>
    <property type="match status" value="1"/>
</dbReference>
<feature type="domain" description="RecF/RecN/SMC N-terminal" evidence="9">
    <location>
        <begin position="2"/>
        <end position="1205"/>
    </location>
</feature>
<comment type="function">
    <text evidence="7">Required for chromosome condensation and partitioning.</text>
</comment>
<dbReference type="GO" id="GO:0005694">
    <property type="term" value="C:chromosome"/>
    <property type="evidence" value="ECO:0007669"/>
    <property type="project" value="InterPro"/>
</dbReference>
<dbReference type="InterPro" id="IPR011890">
    <property type="entry name" value="SMC_prok"/>
</dbReference>
<dbReference type="GO" id="GO:0016887">
    <property type="term" value="F:ATP hydrolysis activity"/>
    <property type="evidence" value="ECO:0007669"/>
    <property type="project" value="InterPro"/>
</dbReference>
<dbReference type="InterPro" id="IPR003395">
    <property type="entry name" value="RecF/RecN/SMC_N"/>
</dbReference>
<keyword evidence="12" id="KW-1185">Reference proteome</keyword>
<keyword evidence="3 7" id="KW-0547">Nucleotide-binding</keyword>
<protein>
    <recommendedName>
        <fullName evidence="7">Chromosome partition protein Smc</fullName>
    </recommendedName>
</protein>
<evidence type="ECO:0000313" key="11">
    <source>
        <dbReference type="EMBL" id="KFJ08015.1"/>
    </source>
</evidence>
<dbReference type="CDD" id="cd03278">
    <property type="entry name" value="ABC_SMC_barmotin"/>
    <property type="match status" value="1"/>
</dbReference>
<comment type="similarity">
    <text evidence="7">Belongs to the SMC family.</text>
</comment>
<feature type="compositionally biased region" description="Basic and acidic residues" evidence="8">
    <location>
        <begin position="957"/>
        <end position="968"/>
    </location>
</feature>
<dbReference type="PIRSF" id="PIRSF005719">
    <property type="entry name" value="SMC"/>
    <property type="match status" value="1"/>
</dbReference>
<evidence type="ECO:0000313" key="12">
    <source>
        <dbReference type="Proteomes" id="UP000029080"/>
    </source>
</evidence>
<dbReference type="eggNOG" id="COG1196">
    <property type="taxonomic scope" value="Bacteria"/>
</dbReference>
<dbReference type="OrthoDB" id="9808768at2"/>
<evidence type="ECO:0000256" key="4">
    <source>
        <dbReference type="ARBA" id="ARBA00022840"/>
    </source>
</evidence>